<dbReference type="AlphaFoldDB" id="A0A5M8PIL0"/>
<protein>
    <recommendedName>
        <fullName evidence="2">Autophagy-related protein 14</fullName>
    </recommendedName>
</protein>
<feature type="coiled-coil region" evidence="4">
    <location>
        <begin position="300"/>
        <end position="327"/>
    </location>
</feature>
<dbReference type="GO" id="GO:0035493">
    <property type="term" value="P:SNARE complex assembly"/>
    <property type="evidence" value="ECO:0007669"/>
    <property type="project" value="TreeGrafter"/>
</dbReference>
<evidence type="ECO:0000313" key="7">
    <source>
        <dbReference type="Proteomes" id="UP000324767"/>
    </source>
</evidence>
<feature type="compositionally biased region" description="Polar residues" evidence="5">
    <location>
        <begin position="1"/>
        <end position="15"/>
    </location>
</feature>
<dbReference type="InterPro" id="IPR018791">
    <property type="entry name" value="UV_resistance/autophagy_Atg14"/>
</dbReference>
<comment type="similarity">
    <text evidence="1">Belongs to the ATG14 family.</text>
</comment>
<dbReference type="GO" id="GO:0032991">
    <property type="term" value="C:protein-containing complex"/>
    <property type="evidence" value="ECO:0007669"/>
    <property type="project" value="UniProtKB-ARBA"/>
</dbReference>
<feature type="compositionally biased region" description="Low complexity" evidence="5">
    <location>
        <begin position="641"/>
        <end position="652"/>
    </location>
</feature>
<comment type="caution">
    <text evidence="6">The sequence shown here is derived from an EMBL/GenBank/DDBJ whole genome shotgun (WGS) entry which is preliminary data.</text>
</comment>
<feature type="compositionally biased region" description="Polar residues" evidence="5">
    <location>
        <begin position="127"/>
        <end position="137"/>
    </location>
</feature>
<dbReference type="GO" id="GO:0000323">
    <property type="term" value="C:lytic vacuole"/>
    <property type="evidence" value="ECO:0007669"/>
    <property type="project" value="TreeGrafter"/>
</dbReference>
<reference evidence="6 7" key="1">
    <citation type="submission" date="2019-09" db="EMBL/GenBank/DDBJ databases">
        <title>The hologenome of the rock-dwelling lichen Lasallia pustulata.</title>
        <authorList>
            <person name="Greshake Tzovaras B."/>
            <person name="Segers F."/>
            <person name="Bicker A."/>
            <person name="Dal Grande F."/>
            <person name="Otte J."/>
            <person name="Hankeln T."/>
            <person name="Schmitt I."/>
            <person name="Ebersberger I."/>
        </authorList>
    </citation>
    <scope>NUCLEOTIDE SEQUENCE [LARGE SCALE GENOMIC DNA]</scope>
    <source>
        <strain evidence="6">A1-1</strain>
    </source>
</reference>
<gene>
    <name evidence="6" type="ORF">FRX48_07768</name>
</gene>
<dbReference type="Gene3D" id="1.10.287.1490">
    <property type="match status" value="1"/>
</dbReference>
<dbReference type="Proteomes" id="UP000324767">
    <property type="component" value="Unassembled WGS sequence"/>
</dbReference>
<evidence type="ECO:0000256" key="2">
    <source>
        <dbReference type="ARBA" id="ARBA00013807"/>
    </source>
</evidence>
<feature type="compositionally biased region" description="Basic and acidic residues" evidence="5">
    <location>
        <begin position="81"/>
        <end position="91"/>
    </location>
</feature>
<dbReference type="GO" id="GO:0005768">
    <property type="term" value="C:endosome"/>
    <property type="evidence" value="ECO:0007669"/>
    <property type="project" value="TreeGrafter"/>
</dbReference>
<feature type="region of interest" description="Disordered" evidence="5">
    <location>
        <begin position="81"/>
        <end position="137"/>
    </location>
</feature>
<keyword evidence="3 4" id="KW-0175">Coiled coil</keyword>
<dbReference type="Pfam" id="PF10186">
    <property type="entry name" value="ATG14"/>
    <property type="match status" value="1"/>
</dbReference>
<evidence type="ECO:0000256" key="3">
    <source>
        <dbReference type="ARBA" id="ARBA00023054"/>
    </source>
</evidence>
<feature type="region of interest" description="Disordered" evidence="5">
    <location>
        <begin position="1"/>
        <end position="29"/>
    </location>
</feature>
<organism evidence="6 7">
    <name type="scientific">Lasallia pustulata</name>
    <dbReference type="NCBI Taxonomy" id="136370"/>
    <lineage>
        <taxon>Eukaryota</taxon>
        <taxon>Fungi</taxon>
        <taxon>Dikarya</taxon>
        <taxon>Ascomycota</taxon>
        <taxon>Pezizomycotina</taxon>
        <taxon>Lecanoromycetes</taxon>
        <taxon>OSLEUM clade</taxon>
        <taxon>Umbilicariomycetidae</taxon>
        <taxon>Umbilicariales</taxon>
        <taxon>Umbilicariaceae</taxon>
        <taxon>Lasallia</taxon>
    </lineage>
</organism>
<evidence type="ECO:0000313" key="6">
    <source>
        <dbReference type="EMBL" id="KAA6408686.1"/>
    </source>
</evidence>
<feature type="compositionally biased region" description="Basic and acidic residues" evidence="5">
    <location>
        <begin position="595"/>
        <end position="618"/>
    </location>
</feature>
<evidence type="ECO:0000256" key="5">
    <source>
        <dbReference type="SAM" id="MobiDB-lite"/>
    </source>
</evidence>
<name>A0A5M8PIL0_9LECA</name>
<evidence type="ECO:0000256" key="1">
    <source>
        <dbReference type="ARBA" id="ARBA00009574"/>
    </source>
</evidence>
<sequence>MPSEHTSGSDNQDVFTSVKGLPRDKPWLMPSNRKLRHLQGISLRNLTFSNPSDRARGKTIDDESLPYAFKSPTKLLSQQETHKLEHSRSSNDLRSSTSDNGSPTKRRFYRADGATETSRPVGKLRRSSTLNWSNSTPSVRQKRLEDVTVGRLADTWFSIHCSDIEEPVYVSEVLEKAMNPSFRFFDLNAHGPLVTRRDELTMKFWAKTEKMGDYILLVELQLHLRSLQFVGRALENFHHPLPPNCLLFHLSDGIYTSFTDLPLDEPPPYPILKQSKLQVPVESTSSFDALMRLSNLDDCIQDALATREKLASQINALLEKHQEASNTINSVSKSQESLASTQHAISSSKKQFKSAQKRRADLLSSIEARRAAMAAGTSTQEKAASHLSSAENKLASSNSLVRTTAAELQGQIRRICEDLMRIYPIEPIEGKTLSFTIRSLPLSNSNFSSTSSPNEETTAAALGMVAHLVHLLSFYLSTPLPYPMAPFSSSSHIKDPITITVPETQRTFPLYQKGQAPYRFEFGVFLLNTNIELLMSRQGLRMVDQRHTLPNLKYLLYVLTSGKGELPARKMGGIRGLGGGSRASSFRDSSPDSMEPDKGIDAGRGKAGAARKDMERPTLDLGRLSLDGTVKYDGGNGSVRLGKSPLGKSSSLRTKAFRREER</sequence>
<dbReference type="EMBL" id="VXIT01000013">
    <property type="protein sequence ID" value="KAA6408686.1"/>
    <property type="molecule type" value="Genomic_DNA"/>
</dbReference>
<accession>A0A5M8PIL0</accession>
<dbReference type="OrthoDB" id="72772at2759"/>
<dbReference type="PANTHER" id="PTHR15157">
    <property type="entry name" value="UV RADIATION RESISTANCE-ASSOCIATED GENE PROTEIN"/>
    <property type="match status" value="1"/>
</dbReference>
<dbReference type="GO" id="GO:0000149">
    <property type="term" value="F:SNARE binding"/>
    <property type="evidence" value="ECO:0007669"/>
    <property type="project" value="TreeGrafter"/>
</dbReference>
<proteinExistence type="inferred from homology"/>
<feature type="region of interest" description="Disordered" evidence="5">
    <location>
        <begin position="572"/>
        <end position="662"/>
    </location>
</feature>
<evidence type="ECO:0000256" key="4">
    <source>
        <dbReference type="SAM" id="Coils"/>
    </source>
</evidence>
<dbReference type="PANTHER" id="PTHR15157:SF5">
    <property type="entry name" value="UV RADIATION RESISTANCE-ASSOCIATED GENE PROTEIN"/>
    <property type="match status" value="1"/>
</dbReference>